<gene>
    <name evidence="1" type="ORF">GAK33_06638</name>
</gene>
<name>A0A833UWT8_BURL3</name>
<dbReference type="EMBL" id="WNDV01000033">
    <property type="protein sequence ID" value="KAF1032896.1"/>
    <property type="molecule type" value="Genomic_DNA"/>
</dbReference>
<dbReference type="RefSeq" id="WP_278650535.1">
    <property type="nucleotide sequence ID" value="NZ_WNDV01000033.1"/>
</dbReference>
<protein>
    <submittedName>
        <fullName evidence="1">Uncharacterized protein</fullName>
    </submittedName>
</protein>
<sequence length="44" mass="4932">MPIDPYAGAIWQELEFAAPMESFSVDARRASRFGPPLHGNDARR</sequence>
<evidence type="ECO:0000313" key="1">
    <source>
        <dbReference type="EMBL" id="KAF1032896.1"/>
    </source>
</evidence>
<reference evidence="2" key="1">
    <citation type="journal article" date="2020" name="MBio">
        <title>Horizontal gene transfer to a defensive symbiont with a reduced genome amongst a multipartite beetle microbiome.</title>
        <authorList>
            <person name="Waterworth S.C."/>
            <person name="Florez L.V."/>
            <person name="Rees E.R."/>
            <person name="Hertweck C."/>
            <person name="Kaltenpoth M."/>
            <person name="Kwan J.C."/>
        </authorList>
    </citation>
    <scope>NUCLEOTIDE SEQUENCE [LARGE SCALE GENOMIC DNA]</scope>
</reference>
<dbReference type="AlphaFoldDB" id="A0A833UWT8"/>
<accession>A0A833UWT8</accession>
<organism evidence="1 2">
    <name type="scientific">Burkholderia lata (strain ATCC 17760 / DSM 23089 / LMG 22485 / NCIMB 9086 / R18194 / 383)</name>
    <dbReference type="NCBI Taxonomy" id="482957"/>
    <lineage>
        <taxon>Bacteria</taxon>
        <taxon>Pseudomonadati</taxon>
        <taxon>Pseudomonadota</taxon>
        <taxon>Betaproteobacteria</taxon>
        <taxon>Burkholderiales</taxon>
        <taxon>Burkholderiaceae</taxon>
        <taxon>Burkholderia</taxon>
        <taxon>Burkholderia cepacia complex</taxon>
    </lineage>
</organism>
<dbReference type="Proteomes" id="UP000467522">
    <property type="component" value="Unassembled WGS sequence"/>
</dbReference>
<proteinExistence type="predicted"/>
<evidence type="ECO:0000313" key="2">
    <source>
        <dbReference type="Proteomes" id="UP000467522"/>
    </source>
</evidence>
<comment type="caution">
    <text evidence="1">The sequence shown here is derived from an EMBL/GenBank/DDBJ whole genome shotgun (WGS) entry which is preliminary data.</text>
</comment>